<gene>
    <name evidence="2" type="ORF">RFI_03551</name>
</gene>
<keyword evidence="1" id="KW-0812">Transmembrane</keyword>
<keyword evidence="1" id="KW-0472">Membrane</keyword>
<feature type="transmembrane region" description="Helical" evidence="1">
    <location>
        <begin position="31"/>
        <end position="51"/>
    </location>
</feature>
<evidence type="ECO:0000313" key="3">
    <source>
        <dbReference type="Proteomes" id="UP000023152"/>
    </source>
</evidence>
<keyword evidence="1" id="KW-1133">Transmembrane helix</keyword>
<evidence type="ECO:0000256" key="1">
    <source>
        <dbReference type="SAM" id="Phobius"/>
    </source>
</evidence>
<sequence length="192" mass="22189">MSGGFLVSVCIMELFDVWSKMELLFRLGIGFWYLTKVSSYSLSLLAIVDLFDSPSHHKKRDLDSTTTIPKSNSDKMDNLPVLIFSTLYIMYGLFCWIFSVYHTDHVNLFRDLPQLDIEEGEREQYSLSLYAFVLCSDHCLNSVWLLQNSIGFDELYRSFSHWYARKDSKKYSLFSTAKPGFRAPSKLPVGSI</sequence>
<dbReference type="Proteomes" id="UP000023152">
    <property type="component" value="Unassembled WGS sequence"/>
</dbReference>
<evidence type="ECO:0000313" key="2">
    <source>
        <dbReference type="EMBL" id="ETO33551.1"/>
    </source>
</evidence>
<organism evidence="2 3">
    <name type="scientific">Reticulomyxa filosa</name>
    <dbReference type="NCBI Taxonomy" id="46433"/>
    <lineage>
        <taxon>Eukaryota</taxon>
        <taxon>Sar</taxon>
        <taxon>Rhizaria</taxon>
        <taxon>Retaria</taxon>
        <taxon>Foraminifera</taxon>
        <taxon>Monothalamids</taxon>
        <taxon>Reticulomyxidae</taxon>
        <taxon>Reticulomyxa</taxon>
    </lineage>
</organism>
<keyword evidence="3" id="KW-1185">Reference proteome</keyword>
<proteinExistence type="predicted"/>
<feature type="transmembrane region" description="Helical" evidence="1">
    <location>
        <begin position="79"/>
        <end position="101"/>
    </location>
</feature>
<reference evidence="2 3" key="1">
    <citation type="journal article" date="2013" name="Curr. Biol.">
        <title>The Genome of the Foraminiferan Reticulomyxa filosa.</title>
        <authorList>
            <person name="Glockner G."/>
            <person name="Hulsmann N."/>
            <person name="Schleicher M."/>
            <person name="Noegel A.A."/>
            <person name="Eichinger L."/>
            <person name="Gallinger C."/>
            <person name="Pawlowski J."/>
            <person name="Sierra R."/>
            <person name="Euteneuer U."/>
            <person name="Pillet L."/>
            <person name="Moustafa A."/>
            <person name="Platzer M."/>
            <person name="Groth M."/>
            <person name="Szafranski K."/>
            <person name="Schliwa M."/>
        </authorList>
    </citation>
    <scope>NUCLEOTIDE SEQUENCE [LARGE SCALE GENOMIC DNA]</scope>
</reference>
<dbReference type="AlphaFoldDB" id="X6P5R9"/>
<name>X6P5R9_RETFI</name>
<dbReference type="EMBL" id="ASPP01003308">
    <property type="protein sequence ID" value="ETO33551.1"/>
    <property type="molecule type" value="Genomic_DNA"/>
</dbReference>
<accession>X6P5R9</accession>
<protein>
    <submittedName>
        <fullName evidence="2">Uncharacterized protein</fullName>
    </submittedName>
</protein>
<comment type="caution">
    <text evidence="2">The sequence shown here is derived from an EMBL/GenBank/DDBJ whole genome shotgun (WGS) entry which is preliminary data.</text>
</comment>